<accession>A0A839A2X7</accession>
<keyword evidence="6" id="KW-0814">Transposable element</keyword>
<protein>
    <recommendedName>
        <fullName evidence="6">Mutator family transposase</fullName>
    </recommendedName>
</protein>
<keyword evidence="8" id="KW-1185">Reference proteome</keyword>
<reference evidence="7 8" key="1">
    <citation type="submission" date="2020-06" db="EMBL/GenBank/DDBJ databases">
        <title>Reclassification of Facklamia ignava, Facklamia soureckii and Facklami tabacinasalis as Falseniella iganva gen. nov., comb. nov., Hutsoniella ignava gen. nov., comb. nov., and Ruoffia tabacinasalis gen. nov., comb. nov and description of Ruoffia haltotolerans sp. nov., isolated from hypersaline Inland Sea of Qatar.</title>
        <authorList>
            <person name="Fotedar R."/>
            <person name="Sankaranarayanan K."/>
            <person name="Lawson P."/>
            <person name="Caldwell M."/>
            <person name="Zeyara A."/>
            <person name="Al Malki A."/>
            <person name="Ali M."/>
        </authorList>
    </citation>
    <scope>NUCLEOTIDE SEQUENCE [LARGE SCALE GENOMIC DNA]</scope>
    <source>
        <strain evidence="7 8">INB8</strain>
    </source>
</reference>
<dbReference type="Pfam" id="PF00872">
    <property type="entry name" value="Transposase_mut"/>
    <property type="match status" value="1"/>
</dbReference>
<organism evidence="7 8">
    <name type="scientific">Ruoffia halotolerans</name>
    <dbReference type="NCBI Taxonomy" id="2748684"/>
    <lineage>
        <taxon>Bacteria</taxon>
        <taxon>Bacillati</taxon>
        <taxon>Bacillota</taxon>
        <taxon>Bacilli</taxon>
        <taxon>Lactobacillales</taxon>
        <taxon>Aerococcaceae</taxon>
        <taxon>Ruoffia</taxon>
    </lineage>
</organism>
<evidence type="ECO:0000256" key="2">
    <source>
        <dbReference type="ARBA" id="ARBA00010961"/>
    </source>
</evidence>
<sequence length="389" mass="45476">MAQLNITLNLEELTEAVMNSDMNAMMKSLAVTVFNAYMEVERDRYIKAENYERTSERKDQRNGYYERDLMLNIGSINLKVPRTRSGEFKTDVFNSYQRMDKAFVLGMIEMVIMGVSTRKVTKIVEQLCGENVSKSFVSDIMQELDPQIEAFKQRSLSHSKFRYLYVDAMYIKVREDNRVVSKAVYIAQGVNDINKREIVGFMVSEEETEAAWSRFFLDLRSRGLQTPTMVISDAHAGLKKAIRKVFVGTIWQRYTFHFIRNIIDVMPKKNSKEERKILRKILQAPTQQHARELKQAYESQLKDNPKYTEALKILDNGFEDAIQYMLEPEAFHVSLRTTNSVERLNREIRRRDRVIGIYPNIASAERLIGSILIDFHENWENNARTFLQV</sequence>
<comment type="caution">
    <text evidence="7">The sequence shown here is derived from an EMBL/GenBank/DDBJ whole genome shotgun (WGS) entry which is preliminary data.</text>
</comment>
<dbReference type="GO" id="GO:0003677">
    <property type="term" value="F:DNA binding"/>
    <property type="evidence" value="ECO:0007669"/>
    <property type="project" value="UniProtKB-UniRule"/>
</dbReference>
<dbReference type="InterPro" id="IPR001207">
    <property type="entry name" value="Transposase_mutator"/>
</dbReference>
<dbReference type="PANTHER" id="PTHR33217:SF7">
    <property type="entry name" value="TRANSPOSASE FOR INSERTION SEQUENCE ELEMENT IS1081"/>
    <property type="match status" value="1"/>
</dbReference>
<evidence type="ECO:0000313" key="7">
    <source>
        <dbReference type="EMBL" id="MBA5728499.1"/>
    </source>
</evidence>
<keyword evidence="3 6" id="KW-0815">Transposition</keyword>
<gene>
    <name evidence="7" type="ORF">HW423_01690</name>
</gene>
<comment type="similarity">
    <text evidence="2 6">Belongs to the transposase mutator family.</text>
</comment>
<dbReference type="AlphaFoldDB" id="A0A839A2X7"/>
<dbReference type="NCBIfam" id="NF033543">
    <property type="entry name" value="transpos_IS256"/>
    <property type="match status" value="1"/>
</dbReference>
<evidence type="ECO:0000256" key="3">
    <source>
        <dbReference type="ARBA" id="ARBA00022578"/>
    </source>
</evidence>
<dbReference type="RefSeq" id="WP_218930227.1">
    <property type="nucleotide sequence ID" value="NZ_JACAOA010000003.1"/>
</dbReference>
<dbReference type="EMBL" id="JACAOA010000003">
    <property type="protein sequence ID" value="MBA5728499.1"/>
    <property type="molecule type" value="Genomic_DNA"/>
</dbReference>
<dbReference type="Proteomes" id="UP000571018">
    <property type="component" value="Unassembled WGS sequence"/>
</dbReference>
<keyword evidence="5 6" id="KW-0233">DNA recombination</keyword>
<dbReference type="PANTHER" id="PTHR33217">
    <property type="entry name" value="TRANSPOSASE FOR INSERTION SEQUENCE ELEMENT IS1081"/>
    <property type="match status" value="1"/>
</dbReference>
<keyword evidence="4 6" id="KW-0238">DNA-binding</keyword>
<proteinExistence type="inferred from homology"/>
<evidence type="ECO:0000256" key="5">
    <source>
        <dbReference type="ARBA" id="ARBA00023172"/>
    </source>
</evidence>
<dbReference type="GO" id="GO:0006313">
    <property type="term" value="P:DNA transposition"/>
    <property type="evidence" value="ECO:0007669"/>
    <property type="project" value="UniProtKB-UniRule"/>
</dbReference>
<evidence type="ECO:0000256" key="4">
    <source>
        <dbReference type="ARBA" id="ARBA00023125"/>
    </source>
</evidence>
<dbReference type="GO" id="GO:0004803">
    <property type="term" value="F:transposase activity"/>
    <property type="evidence" value="ECO:0007669"/>
    <property type="project" value="UniProtKB-UniRule"/>
</dbReference>
<evidence type="ECO:0000256" key="1">
    <source>
        <dbReference type="ARBA" id="ARBA00002190"/>
    </source>
</evidence>
<name>A0A839A2X7_9LACT</name>
<evidence type="ECO:0000313" key="8">
    <source>
        <dbReference type="Proteomes" id="UP000571018"/>
    </source>
</evidence>
<comment type="function">
    <text evidence="1 6">Required for the transposition of the insertion element.</text>
</comment>
<evidence type="ECO:0000256" key="6">
    <source>
        <dbReference type="RuleBase" id="RU365089"/>
    </source>
</evidence>